<dbReference type="InterPro" id="IPR029068">
    <property type="entry name" value="Glyas_Bleomycin-R_OHBP_Dase"/>
</dbReference>
<organism evidence="2 3">
    <name type="scientific">Algimonas arctica</name>
    <dbReference type="NCBI Taxonomy" id="1479486"/>
    <lineage>
        <taxon>Bacteria</taxon>
        <taxon>Pseudomonadati</taxon>
        <taxon>Pseudomonadota</taxon>
        <taxon>Alphaproteobacteria</taxon>
        <taxon>Maricaulales</taxon>
        <taxon>Robiginitomaculaceae</taxon>
        <taxon>Algimonas</taxon>
    </lineage>
</organism>
<keyword evidence="3" id="KW-1185">Reference proteome</keyword>
<evidence type="ECO:0000313" key="3">
    <source>
        <dbReference type="Proteomes" id="UP000634004"/>
    </source>
</evidence>
<dbReference type="InterPro" id="IPR004360">
    <property type="entry name" value="Glyas_Fos-R_dOase_dom"/>
</dbReference>
<dbReference type="Proteomes" id="UP000634004">
    <property type="component" value="Unassembled WGS sequence"/>
</dbReference>
<dbReference type="PANTHER" id="PTHR36503:SF1">
    <property type="entry name" value="BLR2520 PROTEIN"/>
    <property type="match status" value="1"/>
</dbReference>
<sequence>MQLGAFCISLAVADIHKSKAFYAALGFTEVGGNIDQNWLVLANGDTKIGLFQGMFDKNTLTFNPGWDQSAQELDVFEDVRDIQAKLKAAGLDIIREADPKGDGPDYVTLLDPDGNPVLIDQHRAKA</sequence>
<reference evidence="2" key="2">
    <citation type="submission" date="2020-09" db="EMBL/GenBank/DDBJ databases">
        <authorList>
            <person name="Sun Q."/>
            <person name="Kim S."/>
        </authorList>
    </citation>
    <scope>NUCLEOTIDE SEQUENCE</scope>
    <source>
        <strain evidence="2">KCTC 32513</strain>
    </source>
</reference>
<dbReference type="Gene3D" id="3.10.180.10">
    <property type="entry name" value="2,3-Dihydroxybiphenyl 1,2-Dioxygenase, domain 1"/>
    <property type="match status" value="1"/>
</dbReference>
<dbReference type="SUPFAM" id="SSF54593">
    <property type="entry name" value="Glyoxalase/Bleomycin resistance protein/Dihydroxybiphenyl dioxygenase"/>
    <property type="match status" value="1"/>
</dbReference>
<dbReference type="RefSeq" id="WP_189498303.1">
    <property type="nucleotide sequence ID" value="NZ_BMZH01000009.1"/>
</dbReference>
<feature type="domain" description="VOC" evidence="1">
    <location>
        <begin position="4"/>
        <end position="122"/>
    </location>
</feature>
<gene>
    <name evidence="2" type="ORF">GCM10009069_21510</name>
</gene>
<dbReference type="InterPro" id="IPR037523">
    <property type="entry name" value="VOC_core"/>
</dbReference>
<comment type="caution">
    <text evidence="2">The sequence shown here is derived from an EMBL/GenBank/DDBJ whole genome shotgun (WGS) entry which is preliminary data.</text>
</comment>
<accession>A0A8J3CTB0</accession>
<dbReference type="CDD" id="cd06587">
    <property type="entry name" value="VOC"/>
    <property type="match status" value="1"/>
</dbReference>
<reference evidence="2" key="1">
    <citation type="journal article" date="2014" name="Int. J. Syst. Evol. Microbiol.">
        <title>Complete genome sequence of Corynebacterium casei LMG S-19264T (=DSM 44701T), isolated from a smear-ripened cheese.</title>
        <authorList>
            <consortium name="US DOE Joint Genome Institute (JGI-PGF)"/>
            <person name="Walter F."/>
            <person name="Albersmeier A."/>
            <person name="Kalinowski J."/>
            <person name="Ruckert C."/>
        </authorList>
    </citation>
    <scope>NUCLEOTIDE SEQUENCE</scope>
    <source>
        <strain evidence="2">KCTC 32513</strain>
    </source>
</reference>
<name>A0A8J3CTB0_9PROT</name>
<evidence type="ECO:0000259" key="1">
    <source>
        <dbReference type="PROSITE" id="PS51819"/>
    </source>
</evidence>
<dbReference type="EMBL" id="BMZH01000009">
    <property type="protein sequence ID" value="GHA98341.1"/>
    <property type="molecule type" value="Genomic_DNA"/>
</dbReference>
<proteinExistence type="predicted"/>
<dbReference type="PROSITE" id="PS51819">
    <property type="entry name" value="VOC"/>
    <property type="match status" value="1"/>
</dbReference>
<dbReference type="AlphaFoldDB" id="A0A8J3CTB0"/>
<evidence type="ECO:0000313" key="2">
    <source>
        <dbReference type="EMBL" id="GHA98341.1"/>
    </source>
</evidence>
<dbReference type="PANTHER" id="PTHR36503">
    <property type="entry name" value="BLR2520 PROTEIN"/>
    <property type="match status" value="1"/>
</dbReference>
<dbReference type="Pfam" id="PF00903">
    <property type="entry name" value="Glyoxalase"/>
    <property type="match status" value="1"/>
</dbReference>
<protein>
    <recommendedName>
        <fullName evidence="1">VOC domain-containing protein</fullName>
    </recommendedName>
</protein>